<comment type="caution">
    <text evidence="1">The sequence shown here is derived from an EMBL/GenBank/DDBJ whole genome shotgun (WGS) entry which is preliminary data.</text>
</comment>
<reference evidence="1" key="2">
    <citation type="submission" date="2023-06" db="EMBL/GenBank/DDBJ databases">
        <authorList>
            <person name="Ma L."/>
            <person name="Liu K.-W."/>
            <person name="Li Z."/>
            <person name="Hsiao Y.-Y."/>
            <person name="Qi Y."/>
            <person name="Fu T."/>
            <person name="Tang G."/>
            <person name="Zhang D."/>
            <person name="Sun W.-H."/>
            <person name="Liu D.-K."/>
            <person name="Li Y."/>
            <person name="Chen G.-Z."/>
            <person name="Liu X.-D."/>
            <person name="Liao X.-Y."/>
            <person name="Jiang Y.-T."/>
            <person name="Yu X."/>
            <person name="Hao Y."/>
            <person name="Huang J."/>
            <person name="Zhao X.-W."/>
            <person name="Ke S."/>
            <person name="Chen Y.-Y."/>
            <person name="Wu W.-L."/>
            <person name="Hsu J.-L."/>
            <person name="Lin Y.-F."/>
            <person name="Huang M.-D."/>
            <person name="Li C.-Y."/>
            <person name="Huang L."/>
            <person name="Wang Z.-W."/>
            <person name="Zhao X."/>
            <person name="Zhong W.-Y."/>
            <person name="Peng D.-H."/>
            <person name="Ahmad S."/>
            <person name="Lan S."/>
            <person name="Zhang J.-S."/>
            <person name="Tsai W.-C."/>
            <person name="Van De Peer Y."/>
            <person name="Liu Z.-J."/>
        </authorList>
    </citation>
    <scope>NUCLEOTIDE SEQUENCE</scope>
    <source>
        <strain evidence="1">CP</strain>
        <tissue evidence="1">Leaves</tissue>
    </source>
</reference>
<evidence type="ECO:0000313" key="1">
    <source>
        <dbReference type="EMBL" id="KAK1306031.1"/>
    </source>
</evidence>
<dbReference type="Proteomes" id="UP001180020">
    <property type="component" value="Unassembled WGS sequence"/>
</dbReference>
<reference evidence="1" key="1">
    <citation type="journal article" date="2023" name="Nat. Commun.">
        <title>Diploid and tetraploid genomes of Acorus and the evolution of monocots.</title>
        <authorList>
            <person name="Ma L."/>
            <person name="Liu K.W."/>
            <person name="Li Z."/>
            <person name="Hsiao Y.Y."/>
            <person name="Qi Y."/>
            <person name="Fu T."/>
            <person name="Tang G.D."/>
            <person name="Zhang D."/>
            <person name="Sun W.H."/>
            <person name="Liu D.K."/>
            <person name="Li Y."/>
            <person name="Chen G.Z."/>
            <person name="Liu X.D."/>
            <person name="Liao X.Y."/>
            <person name="Jiang Y.T."/>
            <person name="Yu X."/>
            <person name="Hao Y."/>
            <person name="Huang J."/>
            <person name="Zhao X.W."/>
            <person name="Ke S."/>
            <person name="Chen Y.Y."/>
            <person name="Wu W.L."/>
            <person name="Hsu J.L."/>
            <person name="Lin Y.F."/>
            <person name="Huang M.D."/>
            <person name="Li C.Y."/>
            <person name="Huang L."/>
            <person name="Wang Z.W."/>
            <person name="Zhao X."/>
            <person name="Zhong W.Y."/>
            <person name="Peng D.H."/>
            <person name="Ahmad S."/>
            <person name="Lan S."/>
            <person name="Zhang J.S."/>
            <person name="Tsai W.C."/>
            <person name="Van de Peer Y."/>
            <person name="Liu Z.J."/>
        </authorList>
    </citation>
    <scope>NUCLEOTIDE SEQUENCE</scope>
    <source>
        <strain evidence="1">CP</strain>
    </source>
</reference>
<evidence type="ECO:0000313" key="2">
    <source>
        <dbReference type="Proteomes" id="UP001180020"/>
    </source>
</evidence>
<accession>A0AAV9DYT3</accession>
<gene>
    <name evidence="1" type="ORF">QJS10_CPA10g01401</name>
</gene>
<organism evidence="1 2">
    <name type="scientific">Acorus calamus</name>
    <name type="common">Sweet flag</name>
    <dbReference type="NCBI Taxonomy" id="4465"/>
    <lineage>
        <taxon>Eukaryota</taxon>
        <taxon>Viridiplantae</taxon>
        <taxon>Streptophyta</taxon>
        <taxon>Embryophyta</taxon>
        <taxon>Tracheophyta</taxon>
        <taxon>Spermatophyta</taxon>
        <taxon>Magnoliopsida</taxon>
        <taxon>Liliopsida</taxon>
        <taxon>Acoraceae</taxon>
        <taxon>Acorus</taxon>
    </lineage>
</organism>
<sequence>MEESILQLKKRFRDFLLQLEGAGWDTQDLKLKVPQELLIEEEDRVDLADNK</sequence>
<protein>
    <submittedName>
        <fullName evidence="1">Uncharacterized protein</fullName>
    </submittedName>
</protein>
<keyword evidence="2" id="KW-1185">Reference proteome</keyword>
<proteinExistence type="predicted"/>
<dbReference type="AlphaFoldDB" id="A0AAV9DYT3"/>
<dbReference type="EMBL" id="JAUJYO010000010">
    <property type="protein sequence ID" value="KAK1306031.1"/>
    <property type="molecule type" value="Genomic_DNA"/>
</dbReference>
<name>A0AAV9DYT3_ACOCL</name>